<dbReference type="RefSeq" id="XP_007684727.1">
    <property type="nucleotide sequence ID" value="XM_007686537.1"/>
</dbReference>
<name>W6ZAK2_COCMI</name>
<proteinExistence type="inferred from homology"/>
<dbReference type="PANTHER" id="PTHR34861:SF10">
    <property type="entry name" value="CYCLASE"/>
    <property type="match status" value="1"/>
</dbReference>
<dbReference type="GeneID" id="19122416"/>
<dbReference type="SUPFAM" id="SSF102198">
    <property type="entry name" value="Putative cyclase"/>
    <property type="match status" value="1"/>
</dbReference>
<accession>W6ZAK2</accession>
<dbReference type="GO" id="GO:0019441">
    <property type="term" value="P:L-tryptophan catabolic process to kynurenine"/>
    <property type="evidence" value="ECO:0007669"/>
    <property type="project" value="InterPro"/>
</dbReference>
<comment type="similarity">
    <text evidence="1">Belongs to the Cyclase 1 superfamily.</text>
</comment>
<dbReference type="EMBL" id="KI963938">
    <property type="protein sequence ID" value="EUC48767.1"/>
    <property type="molecule type" value="Genomic_DNA"/>
</dbReference>
<protein>
    <recommendedName>
        <fullName evidence="4">Cyclase</fullName>
    </recommendedName>
</protein>
<keyword evidence="3" id="KW-1185">Reference proteome</keyword>
<dbReference type="InterPro" id="IPR037175">
    <property type="entry name" value="KFase_sf"/>
</dbReference>
<dbReference type="GO" id="GO:0004061">
    <property type="term" value="F:arylformamidase activity"/>
    <property type="evidence" value="ECO:0007669"/>
    <property type="project" value="InterPro"/>
</dbReference>
<evidence type="ECO:0008006" key="4">
    <source>
        <dbReference type="Google" id="ProtNLM"/>
    </source>
</evidence>
<dbReference type="Gene3D" id="3.50.30.50">
    <property type="entry name" value="Putative cyclase"/>
    <property type="match status" value="1"/>
</dbReference>
<dbReference type="Pfam" id="PF04199">
    <property type="entry name" value="Cyclase"/>
    <property type="match status" value="1"/>
</dbReference>
<organism evidence="2 3">
    <name type="scientific">Bipolaris oryzae ATCC 44560</name>
    <dbReference type="NCBI Taxonomy" id="930090"/>
    <lineage>
        <taxon>Eukaryota</taxon>
        <taxon>Fungi</taxon>
        <taxon>Dikarya</taxon>
        <taxon>Ascomycota</taxon>
        <taxon>Pezizomycotina</taxon>
        <taxon>Dothideomycetes</taxon>
        <taxon>Pleosporomycetidae</taxon>
        <taxon>Pleosporales</taxon>
        <taxon>Pleosporineae</taxon>
        <taxon>Pleosporaceae</taxon>
        <taxon>Bipolaris</taxon>
    </lineage>
</organism>
<dbReference type="Proteomes" id="UP000054032">
    <property type="component" value="Unassembled WGS sequence"/>
</dbReference>
<dbReference type="HOGENOM" id="CLU_030671_1_0_1"/>
<dbReference type="PANTHER" id="PTHR34861">
    <property type="match status" value="1"/>
</dbReference>
<dbReference type="InterPro" id="IPR007325">
    <property type="entry name" value="KFase/CYL"/>
</dbReference>
<evidence type="ECO:0000313" key="3">
    <source>
        <dbReference type="Proteomes" id="UP000054032"/>
    </source>
</evidence>
<dbReference type="AlphaFoldDB" id="W6ZAK2"/>
<evidence type="ECO:0000313" key="2">
    <source>
        <dbReference type="EMBL" id="EUC48767.1"/>
    </source>
</evidence>
<evidence type="ECO:0000256" key="1">
    <source>
        <dbReference type="ARBA" id="ARBA00007865"/>
    </source>
</evidence>
<dbReference type="OrthoDB" id="5396at2759"/>
<dbReference type="KEGG" id="bor:COCMIDRAFT_33840"/>
<dbReference type="eggNOG" id="ENOG502SHBW">
    <property type="taxonomic scope" value="Eukaryota"/>
</dbReference>
<gene>
    <name evidence="2" type="ORF">COCMIDRAFT_33840</name>
</gene>
<sequence>MAPVNNTLCPLFLANSFLNSTLPSVPEFDILPSCAGLPQGCACGVSDDSKAKDIYGTLNLLTEDVILSAKQEITEGVSISLRSNLDGFKSSNTNRKHLNNTFVSLKDDGLGSFGWDKEISFNTQISSHWDSFCHYPHQGTGIAYNSASCTREQLEGTTTNSTKPPTLDQWQLRGGVVGRGVLLDYAKYVESEGIQVSPFTYHSITAQILEEVADFQGTELRAGDILVVRTGYVGALPKLNETEQRNATRSAGSIGLEPSCDMARWIWNHQFAAVAGDSPAVEAFNANLSSEYWELDKLSAHCHKSGKYSFFLTSIPFNVPNMIAGPPNALAIL</sequence>
<reference evidence="2 3" key="1">
    <citation type="journal article" date="2013" name="PLoS Genet.">
        <title>Comparative genome structure, secondary metabolite, and effector coding capacity across Cochliobolus pathogens.</title>
        <authorList>
            <person name="Condon B.J."/>
            <person name="Leng Y."/>
            <person name="Wu D."/>
            <person name="Bushley K.E."/>
            <person name="Ohm R.A."/>
            <person name="Otillar R."/>
            <person name="Martin J."/>
            <person name="Schackwitz W."/>
            <person name="Grimwood J."/>
            <person name="MohdZainudin N."/>
            <person name="Xue C."/>
            <person name="Wang R."/>
            <person name="Manning V.A."/>
            <person name="Dhillon B."/>
            <person name="Tu Z.J."/>
            <person name="Steffenson B.J."/>
            <person name="Salamov A."/>
            <person name="Sun H."/>
            <person name="Lowry S."/>
            <person name="LaButti K."/>
            <person name="Han J."/>
            <person name="Copeland A."/>
            <person name="Lindquist E."/>
            <person name="Barry K."/>
            <person name="Schmutz J."/>
            <person name="Baker S.E."/>
            <person name="Ciuffetti L.M."/>
            <person name="Grigoriev I.V."/>
            <person name="Zhong S."/>
            <person name="Turgeon B.G."/>
        </authorList>
    </citation>
    <scope>NUCLEOTIDE SEQUENCE [LARGE SCALE GENOMIC DNA]</scope>
    <source>
        <strain evidence="2 3">ATCC 44560</strain>
    </source>
</reference>